<feature type="domain" description="HTH tetR-type" evidence="5">
    <location>
        <begin position="10"/>
        <end position="70"/>
    </location>
</feature>
<keyword evidence="2 4" id="KW-0238">DNA-binding</keyword>
<dbReference type="SUPFAM" id="SSF48498">
    <property type="entry name" value="Tetracyclin repressor-like, C-terminal domain"/>
    <property type="match status" value="1"/>
</dbReference>
<keyword evidence="1" id="KW-0805">Transcription regulation</keyword>
<dbReference type="Gene3D" id="1.10.357.10">
    <property type="entry name" value="Tetracycline Repressor, domain 2"/>
    <property type="match status" value="1"/>
</dbReference>
<evidence type="ECO:0000259" key="5">
    <source>
        <dbReference type="PROSITE" id="PS50977"/>
    </source>
</evidence>
<sequence length="206" mass="22349">MAHRTGRKREGTRANVLRSAGRVFRSHGFGGSTVDGLTQEAAVTSGAFYAHFRSKADAFREAIAVGMDDLRRYIEHTRQQHGNNWQTQLIDFYLGDRRTCDLANSCALQSLSSDVARADDGARQAYETNLHAIVEAMTAEFAGLPGARCERAIALLALLVGGVTLARAVRDPVVSDEIATAVRTAAIALEPHCLTKEPPLIRESVT</sequence>
<feature type="DNA-binding region" description="H-T-H motif" evidence="4">
    <location>
        <begin position="33"/>
        <end position="52"/>
    </location>
</feature>
<keyword evidence="7" id="KW-1185">Reference proteome</keyword>
<accession>A0ABQ5XR60</accession>
<proteinExistence type="predicted"/>
<evidence type="ECO:0000256" key="2">
    <source>
        <dbReference type="ARBA" id="ARBA00023125"/>
    </source>
</evidence>
<dbReference type="PANTHER" id="PTHR47506">
    <property type="entry name" value="TRANSCRIPTIONAL REGULATORY PROTEIN"/>
    <property type="match status" value="1"/>
</dbReference>
<evidence type="ECO:0000256" key="4">
    <source>
        <dbReference type="PROSITE-ProRule" id="PRU00335"/>
    </source>
</evidence>
<comment type="caution">
    <text evidence="6">The sequence shown here is derived from an EMBL/GenBank/DDBJ whole genome shotgun (WGS) entry which is preliminary data.</text>
</comment>
<dbReference type="InterPro" id="IPR001647">
    <property type="entry name" value="HTH_TetR"/>
</dbReference>
<dbReference type="SUPFAM" id="SSF46689">
    <property type="entry name" value="Homeodomain-like"/>
    <property type="match status" value="1"/>
</dbReference>
<organism evidence="6 7">
    <name type="scientific">Dyella acidisoli</name>
    <dbReference type="NCBI Taxonomy" id="1867834"/>
    <lineage>
        <taxon>Bacteria</taxon>
        <taxon>Pseudomonadati</taxon>
        <taxon>Pseudomonadota</taxon>
        <taxon>Gammaproteobacteria</taxon>
        <taxon>Lysobacterales</taxon>
        <taxon>Rhodanobacteraceae</taxon>
        <taxon>Dyella</taxon>
    </lineage>
</organism>
<dbReference type="Gene3D" id="1.10.10.60">
    <property type="entry name" value="Homeodomain-like"/>
    <property type="match status" value="1"/>
</dbReference>
<dbReference type="Proteomes" id="UP001156670">
    <property type="component" value="Unassembled WGS sequence"/>
</dbReference>
<dbReference type="PANTHER" id="PTHR47506:SF7">
    <property type="entry name" value="TRANSCRIPTIONAL REGULATORY PROTEIN"/>
    <property type="match status" value="1"/>
</dbReference>
<evidence type="ECO:0000256" key="3">
    <source>
        <dbReference type="ARBA" id="ARBA00023163"/>
    </source>
</evidence>
<gene>
    <name evidence="6" type="ORF">GCM10007901_24690</name>
</gene>
<dbReference type="InterPro" id="IPR009057">
    <property type="entry name" value="Homeodomain-like_sf"/>
</dbReference>
<protein>
    <submittedName>
        <fullName evidence="6">TetR family transcriptional regulator</fullName>
    </submittedName>
</protein>
<dbReference type="InterPro" id="IPR036271">
    <property type="entry name" value="Tet_transcr_reg_TetR-rel_C_sf"/>
</dbReference>
<evidence type="ECO:0000256" key="1">
    <source>
        <dbReference type="ARBA" id="ARBA00023015"/>
    </source>
</evidence>
<name>A0ABQ5XR60_9GAMM</name>
<dbReference type="PRINTS" id="PR00455">
    <property type="entry name" value="HTHTETR"/>
</dbReference>
<evidence type="ECO:0000313" key="7">
    <source>
        <dbReference type="Proteomes" id="UP001156670"/>
    </source>
</evidence>
<dbReference type="Pfam" id="PF00440">
    <property type="entry name" value="TetR_N"/>
    <property type="match status" value="1"/>
</dbReference>
<dbReference type="RefSeq" id="WP_284321226.1">
    <property type="nucleotide sequence ID" value="NZ_BSOB01000018.1"/>
</dbReference>
<reference evidence="7" key="1">
    <citation type="journal article" date="2019" name="Int. J. Syst. Evol. Microbiol.">
        <title>The Global Catalogue of Microorganisms (GCM) 10K type strain sequencing project: providing services to taxonomists for standard genome sequencing and annotation.</title>
        <authorList>
            <consortium name="The Broad Institute Genomics Platform"/>
            <consortium name="The Broad Institute Genome Sequencing Center for Infectious Disease"/>
            <person name="Wu L."/>
            <person name="Ma J."/>
        </authorList>
    </citation>
    <scope>NUCLEOTIDE SEQUENCE [LARGE SCALE GENOMIC DNA]</scope>
    <source>
        <strain evidence="7">NBRC 111980</strain>
    </source>
</reference>
<dbReference type="PROSITE" id="PS50977">
    <property type="entry name" value="HTH_TETR_2"/>
    <property type="match status" value="1"/>
</dbReference>
<dbReference type="EMBL" id="BSOB01000018">
    <property type="protein sequence ID" value="GLQ93518.1"/>
    <property type="molecule type" value="Genomic_DNA"/>
</dbReference>
<evidence type="ECO:0000313" key="6">
    <source>
        <dbReference type="EMBL" id="GLQ93518.1"/>
    </source>
</evidence>
<keyword evidence="3" id="KW-0804">Transcription</keyword>